<keyword evidence="4 5" id="KW-0472">Membrane</keyword>
<evidence type="ECO:0000256" key="4">
    <source>
        <dbReference type="ARBA" id="ARBA00023136"/>
    </source>
</evidence>
<dbReference type="PANTHER" id="PTHR30371:SF0">
    <property type="entry name" value="SEC-INDEPENDENT PROTEIN TRANSLOCASE PROTEIN TATC, CHLOROPLASTIC-RELATED"/>
    <property type="match status" value="1"/>
</dbReference>
<evidence type="ECO:0000256" key="1">
    <source>
        <dbReference type="ARBA" id="ARBA00004141"/>
    </source>
</evidence>
<evidence type="ECO:0000256" key="5">
    <source>
        <dbReference type="SAM" id="Phobius"/>
    </source>
</evidence>
<comment type="caution">
    <text evidence="6">The sequence shown here is derived from an EMBL/GenBank/DDBJ whole genome shotgun (WGS) entry which is preliminary data.</text>
</comment>
<evidence type="ECO:0000256" key="2">
    <source>
        <dbReference type="ARBA" id="ARBA00022692"/>
    </source>
</evidence>
<sequence length="237" mass="28658">MKRIIFPKILAVDVLERVRRELIIYISAFFILWILLLFLFPYLFPYLMFPYFKILKGQPLVFTSLEEALFVILKASFYLALTISFPFLLIRLWKAISQEFYEPEKVFFKKLFFVSFCLGILGLLVGYFLFIPAILKIFLFFGRDFSANLKINYFLFFILRVLLFSVFIFQIPLFFALLIKEEFITEEFYKKRRLYFLGFFYVLSLLLSPTDFFTQILLTLFLFLFFRLAFFIAKFFK</sequence>
<accession>A0A7V4N4C5</accession>
<reference evidence="6" key="1">
    <citation type="journal article" date="2020" name="mSystems">
        <title>Genome- and Community-Level Interaction Insights into Carbon Utilization and Element Cycling Functions of Hydrothermarchaeota in Hydrothermal Sediment.</title>
        <authorList>
            <person name="Zhou Z."/>
            <person name="Liu Y."/>
            <person name="Xu W."/>
            <person name="Pan J."/>
            <person name="Luo Z.H."/>
            <person name="Li M."/>
        </authorList>
    </citation>
    <scope>NUCLEOTIDE SEQUENCE [LARGE SCALE GENOMIC DNA]</scope>
    <source>
        <strain evidence="6">SpSt-711</strain>
    </source>
</reference>
<dbReference type="GO" id="GO:0009977">
    <property type="term" value="F:proton motive force dependent protein transmembrane transporter activity"/>
    <property type="evidence" value="ECO:0007669"/>
    <property type="project" value="TreeGrafter"/>
</dbReference>
<gene>
    <name evidence="6" type="ORF">ENU91_06870</name>
</gene>
<dbReference type="GO" id="GO:0033281">
    <property type="term" value="C:TAT protein transport complex"/>
    <property type="evidence" value="ECO:0007669"/>
    <property type="project" value="TreeGrafter"/>
</dbReference>
<organism evidence="6">
    <name type="scientific">Thermodesulfobacterium geofontis</name>
    <dbReference type="NCBI Taxonomy" id="1295609"/>
    <lineage>
        <taxon>Bacteria</taxon>
        <taxon>Pseudomonadati</taxon>
        <taxon>Thermodesulfobacteriota</taxon>
        <taxon>Thermodesulfobacteria</taxon>
        <taxon>Thermodesulfobacteriales</taxon>
        <taxon>Thermodesulfobacteriaceae</taxon>
        <taxon>Thermodesulfobacterium</taxon>
    </lineage>
</organism>
<feature type="transmembrane region" description="Helical" evidence="5">
    <location>
        <begin position="216"/>
        <end position="236"/>
    </location>
</feature>
<dbReference type="Pfam" id="PF00902">
    <property type="entry name" value="TatC"/>
    <property type="match status" value="1"/>
</dbReference>
<keyword evidence="2 5" id="KW-0812">Transmembrane</keyword>
<comment type="subcellular location">
    <subcellularLocation>
        <location evidence="1">Membrane</location>
        <topology evidence="1">Multi-pass membrane protein</topology>
    </subcellularLocation>
</comment>
<dbReference type="GO" id="GO:0065002">
    <property type="term" value="P:intracellular protein transmembrane transport"/>
    <property type="evidence" value="ECO:0007669"/>
    <property type="project" value="TreeGrafter"/>
</dbReference>
<name>A0A7V4N4C5_9BACT</name>
<feature type="transmembrane region" description="Helical" evidence="5">
    <location>
        <begin position="68"/>
        <end position="90"/>
    </location>
</feature>
<dbReference type="PANTHER" id="PTHR30371">
    <property type="entry name" value="SEC-INDEPENDENT PROTEIN TRANSLOCASE PROTEIN TATC"/>
    <property type="match status" value="1"/>
</dbReference>
<dbReference type="PRINTS" id="PR01840">
    <property type="entry name" value="TATCFAMILY"/>
</dbReference>
<feature type="transmembrane region" description="Helical" evidence="5">
    <location>
        <begin position="194"/>
        <end position="210"/>
    </location>
</feature>
<keyword evidence="3 5" id="KW-1133">Transmembrane helix</keyword>
<evidence type="ECO:0000313" key="6">
    <source>
        <dbReference type="EMBL" id="HGU16345.1"/>
    </source>
</evidence>
<feature type="transmembrane region" description="Helical" evidence="5">
    <location>
        <begin position="111"/>
        <end position="141"/>
    </location>
</feature>
<evidence type="ECO:0000256" key="3">
    <source>
        <dbReference type="ARBA" id="ARBA00022989"/>
    </source>
</evidence>
<dbReference type="AlphaFoldDB" id="A0A7V4N4C5"/>
<proteinExistence type="predicted"/>
<dbReference type="EMBL" id="DTEI01000119">
    <property type="protein sequence ID" value="HGU16345.1"/>
    <property type="molecule type" value="Genomic_DNA"/>
</dbReference>
<dbReference type="GO" id="GO:0043953">
    <property type="term" value="P:protein transport by the Tat complex"/>
    <property type="evidence" value="ECO:0007669"/>
    <property type="project" value="TreeGrafter"/>
</dbReference>
<feature type="transmembrane region" description="Helical" evidence="5">
    <location>
        <begin position="153"/>
        <end position="179"/>
    </location>
</feature>
<dbReference type="InterPro" id="IPR002033">
    <property type="entry name" value="TatC"/>
</dbReference>
<feature type="transmembrane region" description="Helical" evidence="5">
    <location>
        <begin position="22"/>
        <end position="48"/>
    </location>
</feature>
<protein>
    <submittedName>
        <fullName evidence="6">Preprotein translocase subunit TatC</fullName>
    </submittedName>
</protein>